<dbReference type="InterPro" id="IPR050789">
    <property type="entry name" value="Diverse_Enzym_Activities"/>
</dbReference>
<feature type="signal peptide" evidence="1">
    <location>
        <begin position="1"/>
        <end position="24"/>
    </location>
</feature>
<dbReference type="PANTHER" id="PTHR43283">
    <property type="entry name" value="BETA-LACTAMASE-RELATED"/>
    <property type="match status" value="1"/>
</dbReference>
<dbReference type="Gene3D" id="3.40.710.10">
    <property type="entry name" value="DD-peptidase/beta-lactamase superfamily"/>
    <property type="match status" value="1"/>
</dbReference>
<evidence type="ECO:0000259" key="2">
    <source>
        <dbReference type="Pfam" id="PF00144"/>
    </source>
</evidence>
<dbReference type="GeneID" id="78570340"/>
<feature type="chain" id="PRO_5016928888" evidence="1">
    <location>
        <begin position="25"/>
        <end position="390"/>
    </location>
</feature>
<dbReference type="GO" id="GO:0019875">
    <property type="term" value="F:6-aminohexanoate-dimer hydrolase activity"/>
    <property type="evidence" value="ECO:0007669"/>
    <property type="project" value="UniProtKB-EC"/>
</dbReference>
<dbReference type="EC" id="3.5.1.46" evidence="3"/>
<dbReference type="PROSITE" id="PS51257">
    <property type="entry name" value="PROKAR_LIPOPROTEIN"/>
    <property type="match status" value="1"/>
</dbReference>
<evidence type="ECO:0000313" key="3">
    <source>
        <dbReference type="EMBL" id="SUC11755.1"/>
    </source>
</evidence>
<dbReference type="Pfam" id="PF00144">
    <property type="entry name" value="Beta-lactamase"/>
    <property type="match status" value="1"/>
</dbReference>
<dbReference type="RefSeq" id="WP_115082970.1">
    <property type="nucleotide sequence ID" value="NZ_UGTP01000001.1"/>
</dbReference>
<name>A0A379EZH5_9BACT</name>
<dbReference type="InterPro" id="IPR012338">
    <property type="entry name" value="Beta-lactam/transpept-like"/>
</dbReference>
<dbReference type="EMBL" id="UGTP01000001">
    <property type="protein sequence ID" value="SUC11755.1"/>
    <property type="molecule type" value="Genomic_DNA"/>
</dbReference>
<protein>
    <submittedName>
        <fullName evidence="3">6-aminohexanoate-dimer hydrolase</fullName>
        <ecNumber evidence="3">3.5.1.46</ecNumber>
    </submittedName>
</protein>
<evidence type="ECO:0000256" key="1">
    <source>
        <dbReference type="SAM" id="SignalP"/>
    </source>
</evidence>
<keyword evidence="1" id="KW-0732">Signal</keyword>
<sequence length="390" mass="45164">MASKTYNVLFIVAMLLLSSCSVFRGLALDGPSGPDIYEYQKLERDTIFKGDNPFCFPLAASHRCINRGMYITHKKAGNAEKVRIDSLVEQWFGKDGQLLIIHNDSIVYDQWTEPFYPGKNATIFSVSKSLTGLLCGIAVDEGYIKSVDDYVTDYIPELAQYNATFKKLRIVHLLNMQAGFDFYEDYELTLKGLFKIFKITQLQYGHDFTRIFRHIKFKSQPGEKYEYNSLTTALLSWIIERATGKTYADYMSEKVWKPLGMERDAWVTIDSRKHHHTQGFGGIATNVYDLAKIGRLYLNGGTWNGKQIVSKEWIDKSLEKTTENKGYHYCWYHQYRDNDADNSSFYAFGVGHQFLYINQKKNVIIARIGNNYNWMGWEMSFFDSLCDKLF</sequence>
<proteinExistence type="predicted"/>
<dbReference type="InterPro" id="IPR001466">
    <property type="entry name" value="Beta-lactam-related"/>
</dbReference>
<reference evidence="3 4" key="1">
    <citation type="submission" date="2018-06" db="EMBL/GenBank/DDBJ databases">
        <authorList>
            <consortium name="Pathogen Informatics"/>
            <person name="Doyle S."/>
        </authorList>
    </citation>
    <scope>NUCLEOTIDE SEQUENCE [LARGE SCALE GENOMIC DNA]</scope>
    <source>
        <strain evidence="3 4">NCTC13043</strain>
    </source>
</reference>
<accession>A0A379EZH5</accession>
<dbReference type="OrthoDB" id="1185352at2"/>
<dbReference type="AlphaFoldDB" id="A0A379EZH5"/>
<gene>
    <name evidence="3" type="primary">nylB'</name>
    <name evidence="3" type="ORF">NCTC13043_00615</name>
</gene>
<dbReference type="PANTHER" id="PTHR43283:SF7">
    <property type="entry name" value="BETA-LACTAMASE-RELATED DOMAIN-CONTAINING PROTEIN"/>
    <property type="match status" value="1"/>
</dbReference>
<evidence type="ECO:0000313" key="4">
    <source>
        <dbReference type="Proteomes" id="UP000254235"/>
    </source>
</evidence>
<feature type="domain" description="Beta-lactamase-related" evidence="2">
    <location>
        <begin position="97"/>
        <end position="369"/>
    </location>
</feature>
<keyword evidence="3" id="KW-0378">Hydrolase</keyword>
<dbReference type="SUPFAM" id="SSF56601">
    <property type="entry name" value="beta-lactamase/transpeptidase-like"/>
    <property type="match status" value="1"/>
</dbReference>
<organism evidence="3 4">
    <name type="scientific">Prevotella pallens</name>
    <dbReference type="NCBI Taxonomy" id="60133"/>
    <lineage>
        <taxon>Bacteria</taxon>
        <taxon>Pseudomonadati</taxon>
        <taxon>Bacteroidota</taxon>
        <taxon>Bacteroidia</taxon>
        <taxon>Bacteroidales</taxon>
        <taxon>Prevotellaceae</taxon>
        <taxon>Prevotella</taxon>
    </lineage>
</organism>
<dbReference type="Proteomes" id="UP000254235">
    <property type="component" value="Unassembled WGS sequence"/>
</dbReference>